<evidence type="ECO:0000313" key="6">
    <source>
        <dbReference type="EMBL" id="CAB3397362.1"/>
    </source>
</evidence>
<feature type="signal peptide" evidence="4">
    <location>
        <begin position="1"/>
        <end position="16"/>
    </location>
</feature>
<name>A0A8S1EIA5_9PELO</name>
<dbReference type="InterPro" id="IPR002919">
    <property type="entry name" value="TIL_dom"/>
</dbReference>
<organism evidence="6 7">
    <name type="scientific">Caenorhabditis bovis</name>
    <dbReference type="NCBI Taxonomy" id="2654633"/>
    <lineage>
        <taxon>Eukaryota</taxon>
        <taxon>Metazoa</taxon>
        <taxon>Ecdysozoa</taxon>
        <taxon>Nematoda</taxon>
        <taxon>Chromadorea</taxon>
        <taxon>Rhabditida</taxon>
        <taxon>Rhabditina</taxon>
        <taxon>Rhabditomorpha</taxon>
        <taxon>Rhabditoidea</taxon>
        <taxon>Rhabditidae</taxon>
        <taxon>Peloderinae</taxon>
        <taxon>Caenorhabditis</taxon>
    </lineage>
</organism>
<gene>
    <name evidence="6" type="ORF">CBOVIS_LOCUS787</name>
</gene>
<evidence type="ECO:0000256" key="1">
    <source>
        <dbReference type="ARBA" id="ARBA00022690"/>
    </source>
</evidence>
<evidence type="ECO:0000259" key="5">
    <source>
        <dbReference type="Pfam" id="PF01826"/>
    </source>
</evidence>
<keyword evidence="7" id="KW-1185">Reference proteome</keyword>
<comment type="caution">
    <text evidence="6">The sequence shown here is derived from an EMBL/GenBank/DDBJ whole genome shotgun (WGS) entry which is preliminary data.</text>
</comment>
<reference evidence="6 7" key="1">
    <citation type="submission" date="2020-04" db="EMBL/GenBank/DDBJ databases">
        <authorList>
            <person name="Laetsch R D."/>
            <person name="Stevens L."/>
            <person name="Kumar S."/>
            <person name="Blaxter L. M."/>
        </authorList>
    </citation>
    <scope>NUCLEOTIDE SEQUENCE [LARGE SCALE GENOMIC DNA]</scope>
</reference>
<dbReference type="Proteomes" id="UP000494206">
    <property type="component" value="Unassembled WGS sequence"/>
</dbReference>
<feature type="domain" description="TIL" evidence="5">
    <location>
        <begin position="29"/>
        <end position="84"/>
    </location>
</feature>
<dbReference type="AlphaFoldDB" id="A0A8S1EIA5"/>
<evidence type="ECO:0000256" key="3">
    <source>
        <dbReference type="ARBA" id="ARBA00023157"/>
    </source>
</evidence>
<keyword evidence="2" id="KW-0722">Serine protease inhibitor</keyword>
<dbReference type="CDD" id="cd19941">
    <property type="entry name" value="TIL"/>
    <property type="match status" value="1"/>
</dbReference>
<dbReference type="Gene3D" id="2.10.25.10">
    <property type="entry name" value="Laminin"/>
    <property type="match status" value="1"/>
</dbReference>
<sequence>MKFVIVLLALISIAACVDIANLNDTKPTCKENEQVMECGTACEPSCEDPDPVFCTKQCLVNVCQCKKGFVRDPASKECVKLDQCQKTVN</sequence>
<evidence type="ECO:0000256" key="4">
    <source>
        <dbReference type="SAM" id="SignalP"/>
    </source>
</evidence>
<dbReference type="PANTHER" id="PTHR23259">
    <property type="entry name" value="RIDDLE"/>
    <property type="match status" value="1"/>
</dbReference>
<dbReference type="InterPro" id="IPR036084">
    <property type="entry name" value="Ser_inhib-like_sf"/>
</dbReference>
<dbReference type="EMBL" id="CADEPM010000001">
    <property type="protein sequence ID" value="CAB3397362.1"/>
    <property type="molecule type" value="Genomic_DNA"/>
</dbReference>
<feature type="chain" id="PRO_5035897775" description="TIL domain-containing protein" evidence="4">
    <location>
        <begin position="17"/>
        <end position="89"/>
    </location>
</feature>
<dbReference type="SUPFAM" id="SSF57567">
    <property type="entry name" value="Serine protease inhibitors"/>
    <property type="match status" value="1"/>
</dbReference>
<dbReference type="OrthoDB" id="5912264at2759"/>
<dbReference type="PROSITE" id="PS51257">
    <property type="entry name" value="PROKAR_LIPOPROTEIN"/>
    <property type="match status" value="1"/>
</dbReference>
<keyword evidence="1" id="KW-0646">Protease inhibitor</keyword>
<dbReference type="PANTHER" id="PTHR23259:SF70">
    <property type="entry name" value="ACCESSORY GLAND PROTEIN ACP62F-RELATED"/>
    <property type="match status" value="1"/>
</dbReference>
<protein>
    <recommendedName>
        <fullName evidence="5">TIL domain-containing protein</fullName>
    </recommendedName>
</protein>
<dbReference type="InterPro" id="IPR051368">
    <property type="entry name" value="SerProtInhib-TIL_Domain"/>
</dbReference>
<dbReference type="Pfam" id="PF01826">
    <property type="entry name" value="TIL"/>
    <property type="match status" value="1"/>
</dbReference>
<keyword evidence="4" id="KW-0732">Signal</keyword>
<proteinExistence type="predicted"/>
<keyword evidence="3" id="KW-1015">Disulfide bond</keyword>
<dbReference type="GO" id="GO:0004867">
    <property type="term" value="F:serine-type endopeptidase inhibitor activity"/>
    <property type="evidence" value="ECO:0007669"/>
    <property type="project" value="UniProtKB-KW"/>
</dbReference>
<evidence type="ECO:0000313" key="7">
    <source>
        <dbReference type="Proteomes" id="UP000494206"/>
    </source>
</evidence>
<evidence type="ECO:0000256" key="2">
    <source>
        <dbReference type="ARBA" id="ARBA00022900"/>
    </source>
</evidence>
<accession>A0A8S1EIA5</accession>